<name>A0A7J7SG74_PIPKU</name>
<feature type="region of interest" description="Disordered" evidence="1">
    <location>
        <begin position="79"/>
        <end position="149"/>
    </location>
</feature>
<evidence type="ECO:0000313" key="2">
    <source>
        <dbReference type="EMBL" id="KAF6287137.1"/>
    </source>
</evidence>
<sequence>MDRLPRAHPTLGLEPETQARARTGNQCDLPVRRSTLKHRAMPARQDIAFYRIPRQPQAPGTSIEPLFFCLLRRQVREPRWNTPLPAPPLPIPNGRRQNRRDSVAGTRPRDKGGGQRALPGSLLRSPEHRTLPLVPGAEPDESWEQERGQPAAPRVLGFLASLKLPCLNVMATEAQSGTATEKEEKSKDVHRIQGLHLFLAVIMGRPGWREDCRRTAVSGRLRAGAGHGNGWDPGPAGTVP</sequence>
<dbReference type="Proteomes" id="UP000558488">
    <property type="component" value="Unassembled WGS sequence"/>
</dbReference>
<gene>
    <name evidence="2" type="ORF">mPipKuh1_009975</name>
</gene>
<feature type="region of interest" description="Disordered" evidence="1">
    <location>
        <begin position="1"/>
        <end position="23"/>
    </location>
</feature>
<dbReference type="EMBL" id="JACAGB010000042">
    <property type="protein sequence ID" value="KAF6287137.1"/>
    <property type="molecule type" value="Genomic_DNA"/>
</dbReference>
<proteinExistence type="predicted"/>
<organism evidence="2 3">
    <name type="scientific">Pipistrellus kuhlii</name>
    <name type="common">Kuhl's pipistrelle</name>
    <dbReference type="NCBI Taxonomy" id="59472"/>
    <lineage>
        <taxon>Eukaryota</taxon>
        <taxon>Metazoa</taxon>
        <taxon>Chordata</taxon>
        <taxon>Craniata</taxon>
        <taxon>Vertebrata</taxon>
        <taxon>Euteleostomi</taxon>
        <taxon>Mammalia</taxon>
        <taxon>Eutheria</taxon>
        <taxon>Laurasiatheria</taxon>
        <taxon>Chiroptera</taxon>
        <taxon>Yangochiroptera</taxon>
        <taxon>Vespertilionidae</taxon>
        <taxon>Pipistrellus</taxon>
    </lineage>
</organism>
<dbReference type="AlphaFoldDB" id="A0A7J7SG74"/>
<feature type="compositionally biased region" description="Basic and acidic residues" evidence="1">
    <location>
        <begin position="99"/>
        <end position="113"/>
    </location>
</feature>
<keyword evidence="3" id="KW-1185">Reference proteome</keyword>
<evidence type="ECO:0000256" key="1">
    <source>
        <dbReference type="SAM" id="MobiDB-lite"/>
    </source>
</evidence>
<protein>
    <submittedName>
        <fullName evidence="2">Uncharacterized protein</fullName>
    </submittedName>
</protein>
<accession>A0A7J7SG74</accession>
<reference evidence="2 3" key="1">
    <citation type="journal article" date="2020" name="Nature">
        <title>Six reference-quality genomes reveal evolution of bat adaptations.</title>
        <authorList>
            <person name="Jebb D."/>
            <person name="Huang Z."/>
            <person name="Pippel M."/>
            <person name="Hughes G.M."/>
            <person name="Lavrichenko K."/>
            <person name="Devanna P."/>
            <person name="Winkler S."/>
            <person name="Jermiin L.S."/>
            <person name="Skirmuntt E.C."/>
            <person name="Katzourakis A."/>
            <person name="Burkitt-Gray L."/>
            <person name="Ray D.A."/>
            <person name="Sullivan K.A.M."/>
            <person name="Roscito J.G."/>
            <person name="Kirilenko B.M."/>
            <person name="Davalos L.M."/>
            <person name="Corthals A.P."/>
            <person name="Power M.L."/>
            <person name="Jones G."/>
            <person name="Ransome R.D."/>
            <person name="Dechmann D.K.N."/>
            <person name="Locatelli A.G."/>
            <person name="Puechmaille S.J."/>
            <person name="Fedrigo O."/>
            <person name="Jarvis E.D."/>
            <person name="Hiller M."/>
            <person name="Vernes S.C."/>
            <person name="Myers E.W."/>
            <person name="Teeling E.C."/>
        </authorList>
    </citation>
    <scope>NUCLEOTIDE SEQUENCE [LARGE SCALE GENOMIC DNA]</scope>
    <source>
        <strain evidence="2">MPipKuh1</strain>
        <tissue evidence="2">Flight muscle</tissue>
    </source>
</reference>
<comment type="caution">
    <text evidence="2">The sequence shown here is derived from an EMBL/GenBank/DDBJ whole genome shotgun (WGS) entry which is preliminary data.</text>
</comment>
<evidence type="ECO:0000313" key="3">
    <source>
        <dbReference type="Proteomes" id="UP000558488"/>
    </source>
</evidence>